<name>A0A6N8HY65_9FIRM</name>
<protein>
    <submittedName>
        <fullName evidence="1">Uncharacterized protein</fullName>
    </submittedName>
</protein>
<proteinExistence type="predicted"/>
<comment type="caution">
    <text evidence="1">The sequence shown here is derived from an EMBL/GenBank/DDBJ whole genome shotgun (WGS) entry which is preliminary data.</text>
</comment>
<dbReference type="RefSeq" id="WP_166525083.1">
    <property type="nucleotide sequence ID" value="NZ_VWXL01000047.1"/>
</dbReference>
<evidence type="ECO:0000313" key="2">
    <source>
        <dbReference type="Proteomes" id="UP000469440"/>
    </source>
</evidence>
<gene>
    <name evidence="1" type="ORF">CAFE_14920</name>
</gene>
<dbReference type="Gene3D" id="3.40.1190.20">
    <property type="match status" value="1"/>
</dbReference>
<dbReference type="Proteomes" id="UP000469440">
    <property type="component" value="Unassembled WGS sequence"/>
</dbReference>
<dbReference type="SUPFAM" id="SSF53613">
    <property type="entry name" value="Ribokinase-like"/>
    <property type="match status" value="1"/>
</dbReference>
<keyword evidence="2" id="KW-1185">Reference proteome</keyword>
<organism evidence="1 2">
    <name type="scientific">Caproicibacter fermentans</name>
    <dbReference type="NCBI Taxonomy" id="2576756"/>
    <lineage>
        <taxon>Bacteria</taxon>
        <taxon>Bacillati</taxon>
        <taxon>Bacillota</taxon>
        <taxon>Clostridia</taxon>
        <taxon>Eubacteriales</taxon>
        <taxon>Acutalibacteraceae</taxon>
        <taxon>Caproicibacter</taxon>
    </lineage>
</organism>
<accession>A0A6N8HY65</accession>
<dbReference type="EMBL" id="VWXL01000047">
    <property type="protein sequence ID" value="MVB10794.1"/>
    <property type="molecule type" value="Genomic_DNA"/>
</dbReference>
<dbReference type="AlphaFoldDB" id="A0A6N8HY65"/>
<evidence type="ECO:0000313" key="1">
    <source>
        <dbReference type="EMBL" id="MVB10794.1"/>
    </source>
</evidence>
<reference evidence="1 2" key="1">
    <citation type="submission" date="2019-09" db="EMBL/GenBank/DDBJ databases">
        <title>Genome sequence of Clostridium sp. EA1.</title>
        <authorList>
            <person name="Poehlein A."/>
            <person name="Bengelsdorf F.R."/>
            <person name="Daniel R."/>
        </authorList>
    </citation>
    <scope>NUCLEOTIDE SEQUENCE [LARGE SCALE GENOMIC DNA]</scope>
    <source>
        <strain evidence="1 2">EA1</strain>
    </source>
</reference>
<sequence>MAQYRENIFWVTAITMPGKLSRCSSLVIGEFLKTTLDLNGISTQNLARTDRVHTTLVFVQLDEKGDRSFIYCRNPGADILLTPENVHSDLLCNTQVKSEHGGGCPLFGFFCHAKRR</sequence>
<dbReference type="InterPro" id="IPR029056">
    <property type="entry name" value="Ribokinase-like"/>
</dbReference>